<feature type="compositionally biased region" description="Polar residues" evidence="2">
    <location>
        <begin position="493"/>
        <end position="504"/>
    </location>
</feature>
<evidence type="ECO:0000313" key="3">
    <source>
        <dbReference type="EMBL" id="QTQ11727.1"/>
    </source>
</evidence>
<feature type="compositionally biased region" description="Basic and acidic residues" evidence="2">
    <location>
        <begin position="93"/>
        <end position="103"/>
    </location>
</feature>
<sequence>MIDSDNKNALDNYGVWVKKSPKDIPSEDSSPDMAAEDSFDIAADLPDFSSIDDQADNSASKDNFAAGETSLTSEELLNITDNITETDSVESGKPSDDANKDGGDIFDPPLEDTKDISDNDPFDISFDDSAQENKQKGGSQKEYELPDIDDMLQENSAANPLPTFDDIELTDEVKEETKNEQSSDEDFFADIDFDEKDDNASGKSETIDIDENIAENADTTDEISWGNDIPVSDEDTVSTTDTDTAISTDSDENFEIPEEEKIESEKPEGEGEDIAAEHNTFVPDIFDEETASFTDEVLDHDVKEDQPYAASPSDDQKFSVDAKDEIINRSNAILEQIQKELLSLQNEISSLKNDFAEFKNGNVKPESASVSDAEKGGFFSDIDEDETISLSGDELNNIMNNADFTEEQDTAQAPNEDATALNNVPDTESADEIASIPTPADDDLSIDFDSEQLEEPSAEDLKQDENLEDSEIIPEEMSVPKIEDVLVESSSVDLIDSAGSQDSSESLEDNAETSFAEINDTAEDSPAELDSAEDFESVSDEKDDASAELPPMEDFFEDVQTVQESGGQEDADLNTLDELYPQDPPIADALTEDTLNYLNKDSEQEIEALEETAKHIPPSNEADSTSTGIPQDLTKDIKAVLSYMDQLLENLPDEKISEFARSEQFVTYKKLFTELGLA</sequence>
<protein>
    <submittedName>
        <fullName evidence="3">Uncharacterized protein</fullName>
    </submittedName>
</protein>
<reference evidence="3" key="1">
    <citation type="submission" date="2020-05" db="EMBL/GenBank/DDBJ databases">
        <authorList>
            <person name="Zeng H."/>
            <person name="Chan Y.K."/>
            <person name="Watt R.M."/>
        </authorList>
    </citation>
    <scope>NUCLEOTIDE SEQUENCE</scope>
    <source>
        <strain evidence="3">ATCC 700773</strain>
    </source>
</reference>
<feature type="region of interest" description="Disordered" evidence="2">
    <location>
        <begin position="398"/>
        <end position="479"/>
    </location>
</feature>
<feature type="compositionally biased region" description="Acidic residues" evidence="2">
    <location>
        <begin position="207"/>
        <end position="221"/>
    </location>
</feature>
<evidence type="ECO:0000256" key="1">
    <source>
        <dbReference type="SAM" id="Coils"/>
    </source>
</evidence>
<feature type="compositionally biased region" description="Basic and acidic residues" evidence="2">
    <location>
        <begin position="297"/>
        <end position="306"/>
    </location>
</feature>
<accession>A0A975ICF3</accession>
<dbReference type="RefSeq" id="WP_210118522.1">
    <property type="nucleotide sequence ID" value="NZ_CP054257.1"/>
</dbReference>
<feature type="region of interest" description="Disordered" evidence="2">
    <location>
        <begin position="172"/>
        <end position="274"/>
    </location>
</feature>
<evidence type="ECO:0000313" key="4">
    <source>
        <dbReference type="Proteomes" id="UP000671995"/>
    </source>
</evidence>
<reference evidence="3" key="2">
    <citation type="journal article" date="2021" name="Microbiol. Resour. Announc.">
        <title>Complete Genome Sequences of Three Human Oral Treponema parvum Isolates.</title>
        <authorList>
            <person name="Zeng H."/>
            <person name="Watt R.M."/>
        </authorList>
    </citation>
    <scope>NUCLEOTIDE SEQUENCE</scope>
    <source>
        <strain evidence="3">ATCC 700773</strain>
    </source>
</reference>
<feature type="compositionally biased region" description="Basic and acidic residues" evidence="2">
    <location>
        <begin position="172"/>
        <end position="181"/>
    </location>
</feature>
<feature type="region of interest" description="Disordered" evidence="2">
    <location>
        <begin position="493"/>
        <end position="585"/>
    </location>
</feature>
<keyword evidence="1" id="KW-0175">Coiled coil</keyword>
<feature type="compositionally biased region" description="Acidic residues" evidence="2">
    <location>
        <begin position="182"/>
        <end position="197"/>
    </location>
</feature>
<feature type="region of interest" description="Disordered" evidence="2">
    <location>
        <begin position="287"/>
        <end position="317"/>
    </location>
</feature>
<proteinExistence type="predicted"/>
<feature type="region of interest" description="Disordered" evidence="2">
    <location>
        <begin position="608"/>
        <end position="631"/>
    </location>
</feature>
<feature type="compositionally biased region" description="Acidic residues" evidence="2">
    <location>
        <begin position="520"/>
        <end position="543"/>
    </location>
</feature>
<dbReference type="AlphaFoldDB" id="A0A975ICF3"/>
<dbReference type="EMBL" id="CP054257">
    <property type="protein sequence ID" value="QTQ11727.1"/>
    <property type="molecule type" value="Genomic_DNA"/>
</dbReference>
<organism evidence="3 4">
    <name type="scientific">Treponema parvum</name>
    <dbReference type="NCBI Taxonomy" id="138851"/>
    <lineage>
        <taxon>Bacteria</taxon>
        <taxon>Pseudomonadati</taxon>
        <taxon>Spirochaetota</taxon>
        <taxon>Spirochaetia</taxon>
        <taxon>Spirochaetales</taxon>
        <taxon>Treponemataceae</taxon>
        <taxon>Treponema</taxon>
    </lineage>
</organism>
<feature type="compositionally biased region" description="Acidic residues" evidence="2">
    <location>
        <begin position="249"/>
        <end position="262"/>
    </location>
</feature>
<name>A0A975ICF3_9SPIR</name>
<feature type="compositionally biased region" description="Acidic residues" evidence="2">
    <location>
        <begin position="118"/>
        <end position="130"/>
    </location>
</feature>
<feature type="compositionally biased region" description="Basic and acidic residues" evidence="2">
    <location>
        <begin position="131"/>
        <end position="144"/>
    </location>
</feature>
<feature type="region of interest" description="Disordered" evidence="2">
    <location>
        <begin position="1"/>
        <end position="147"/>
    </location>
</feature>
<feature type="compositionally biased region" description="Low complexity" evidence="2">
    <location>
        <begin position="237"/>
        <end position="248"/>
    </location>
</feature>
<gene>
    <name evidence="3" type="ORF">HRI96_05640</name>
</gene>
<feature type="coiled-coil region" evidence="1">
    <location>
        <begin position="327"/>
        <end position="354"/>
    </location>
</feature>
<evidence type="ECO:0000256" key="2">
    <source>
        <dbReference type="SAM" id="MobiDB-lite"/>
    </source>
</evidence>
<dbReference type="Proteomes" id="UP000671995">
    <property type="component" value="Chromosome"/>
</dbReference>
<feature type="compositionally biased region" description="Acidic residues" evidence="2">
    <location>
        <begin position="440"/>
        <end position="458"/>
    </location>
</feature>
<feature type="compositionally biased region" description="Polar residues" evidence="2">
    <location>
        <begin position="69"/>
        <end position="86"/>
    </location>
</feature>